<dbReference type="AlphaFoldDB" id="W9QZ72"/>
<accession>W9QZ72</accession>
<keyword evidence="2" id="KW-1185">Reference proteome</keyword>
<proteinExistence type="predicted"/>
<evidence type="ECO:0000313" key="2">
    <source>
        <dbReference type="Proteomes" id="UP000030645"/>
    </source>
</evidence>
<organism evidence="1 2">
    <name type="scientific">Morus notabilis</name>
    <dbReference type="NCBI Taxonomy" id="981085"/>
    <lineage>
        <taxon>Eukaryota</taxon>
        <taxon>Viridiplantae</taxon>
        <taxon>Streptophyta</taxon>
        <taxon>Embryophyta</taxon>
        <taxon>Tracheophyta</taxon>
        <taxon>Spermatophyta</taxon>
        <taxon>Magnoliopsida</taxon>
        <taxon>eudicotyledons</taxon>
        <taxon>Gunneridae</taxon>
        <taxon>Pentapetalae</taxon>
        <taxon>rosids</taxon>
        <taxon>fabids</taxon>
        <taxon>Rosales</taxon>
        <taxon>Moraceae</taxon>
        <taxon>Moreae</taxon>
        <taxon>Morus</taxon>
    </lineage>
</organism>
<dbReference type="Proteomes" id="UP000030645">
    <property type="component" value="Unassembled WGS sequence"/>
</dbReference>
<gene>
    <name evidence="1" type="ORF">L484_016005</name>
</gene>
<sequence length="116" mass="13103">MEGFRVDEAMVGSGLRIDGDERDSSTGRKFEVLVGGRGGQGVERFQVMRKLKFLKGKVKSWSSEEANAIRVEKHRVLKRIEEIDLLKGGLIGQPFARGKERVKAVFFFLLLRRIGP</sequence>
<name>W9QZ72_9ROSA</name>
<dbReference type="EMBL" id="KE344398">
    <property type="protein sequence ID" value="EXB60652.1"/>
    <property type="molecule type" value="Genomic_DNA"/>
</dbReference>
<evidence type="ECO:0000313" key="1">
    <source>
        <dbReference type="EMBL" id="EXB60652.1"/>
    </source>
</evidence>
<reference evidence="2" key="1">
    <citation type="submission" date="2013-01" db="EMBL/GenBank/DDBJ databases">
        <title>Draft Genome Sequence of a Mulberry Tree, Morus notabilis C.K. Schneid.</title>
        <authorList>
            <person name="He N."/>
            <person name="Zhao S."/>
        </authorList>
    </citation>
    <scope>NUCLEOTIDE SEQUENCE</scope>
</reference>
<protein>
    <submittedName>
        <fullName evidence="1">Uncharacterized protein</fullName>
    </submittedName>
</protein>